<accession>A0A226EQ27</accession>
<dbReference type="InterPro" id="IPR000408">
    <property type="entry name" value="Reg_chr_condens"/>
</dbReference>
<proteinExistence type="predicted"/>
<dbReference type="InterPro" id="IPR009091">
    <property type="entry name" value="RCC1/BLIP-II"/>
</dbReference>
<dbReference type="Pfam" id="PF00415">
    <property type="entry name" value="RCC1"/>
    <property type="match status" value="1"/>
</dbReference>
<keyword evidence="2" id="KW-0677">Repeat</keyword>
<comment type="caution">
    <text evidence="7">The sequence shown here is derived from an EMBL/GenBank/DDBJ whole genome shotgun (WGS) entry which is preliminary data.</text>
</comment>
<evidence type="ECO:0000256" key="4">
    <source>
        <dbReference type="PROSITE-ProRule" id="PRU00104"/>
    </source>
</evidence>
<feature type="repeat" description="RCC1" evidence="5">
    <location>
        <begin position="258"/>
        <end position="313"/>
    </location>
</feature>
<dbReference type="GO" id="GO:0061630">
    <property type="term" value="F:ubiquitin protein ligase activity"/>
    <property type="evidence" value="ECO:0007669"/>
    <property type="project" value="TreeGrafter"/>
</dbReference>
<dbReference type="PANTHER" id="PTHR45622:SF76">
    <property type="entry name" value="HECT AND RLD DOMAIN CONTAINING E3 UBIQUITIN LIGASE 4, ISOFORM C"/>
    <property type="match status" value="1"/>
</dbReference>
<dbReference type="GO" id="GO:0005737">
    <property type="term" value="C:cytoplasm"/>
    <property type="evidence" value="ECO:0007669"/>
    <property type="project" value="TreeGrafter"/>
</dbReference>
<dbReference type="AlphaFoldDB" id="A0A226EQ27"/>
<dbReference type="Gene3D" id="3.90.1750.10">
    <property type="entry name" value="Hect, E3 ligase catalytic domains"/>
    <property type="match status" value="1"/>
</dbReference>
<name>A0A226EQ27_FOLCA</name>
<evidence type="ECO:0000313" key="8">
    <source>
        <dbReference type="Proteomes" id="UP000198287"/>
    </source>
</evidence>
<keyword evidence="8" id="KW-1185">Reference proteome</keyword>
<feature type="domain" description="HECT" evidence="6">
    <location>
        <begin position="755"/>
        <end position="1038"/>
    </location>
</feature>
<dbReference type="PRINTS" id="PR00633">
    <property type="entry name" value="RCCNDNSATION"/>
</dbReference>
<dbReference type="InterPro" id="IPR051709">
    <property type="entry name" value="Ub-ligase/GTPase-reg"/>
</dbReference>
<dbReference type="SUPFAM" id="SSF56204">
    <property type="entry name" value="Hect, E3 ligase catalytic domain"/>
    <property type="match status" value="1"/>
</dbReference>
<dbReference type="OrthoDB" id="5981550at2759"/>
<dbReference type="InterPro" id="IPR000569">
    <property type="entry name" value="HECT_dom"/>
</dbReference>
<dbReference type="Gene3D" id="2.130.10.30">
    <property type="entry name" value="Regulator of chromosome condensation 1/beta-lactamase-inhibitor protein II"/>
    <property type="match status" value="2"/>
</dbReference>
<dbReference type="PROSITE" id="PS50012">
    <property type="entry name" value="RCC1_3"/>
    <property type="match status" value="2"/>
</dbReference>
<evidence type="ECO:0000313" key="7">
    <source>
        <dbReference type="EMBL" id="OXA59725.1"/>
    </source>
</evidence>
<dbReference type="OMA" id="TWKMFLP"/>
<protein>
    <submittedName>
        <fullName evidence="7">Putative E3 ubiquitin-protein ligase HERC3</fullName>
    </submittedName>
</protein>
<sequence length="1038" mass="116681">MKEKTYCCGCCPASNSGNKTSSVKSNNGQATNREQQQNVIQMQPLPIQNQTNLETQQIYYWEGFRSKGEEIRPETLKISVPTQIKQISATETELLFLLEDGSLWSFDKTDGIRLSSSTIKPTDQGFSKSLKIEYIACGKYHSLALDINGNLYSWGFNHFGQLGLSLSHEDCEVVKYPQLVKSMASKVVIQIAAGENHSVALTENGSLYCCGSNSSQQLGISESIRYSTIFMEIVAISGLPWGFIAAGGNQTFGLTIHNSVFGWGDQSKNQSGMTYNFEEEIPTSIGPSEAVVFDDGTLYIAPGKWHTVFIGKGESARVYGSNRFNQIGPSFNEGLVTQIATGDYHTVMVGNGNLYVYGPETNETEEDIDIPNQPAPIPITLPVSMYNVFASGNGTFVVPLTDAATQNNIRHDMAKRRQMFKLTNESLTSFLRLQPDDEFMDAGLEKRWLRLFQVSIWNASFSSCQKSGLAAAATPLGESYFGYKIDFVMAETFIQKIWSCRARKLHAIFVSYLDSLMDANSSVQCGARHEEICPAFSYIPLIIFNSPKINVNVDVAVDTPPLQNAFVRFLRDFLLQSYSPVNEPKYLKKFAAFLFKNENLKDNFTTNIITLIYHGYSFDQLQRLVTAYKKVVVSTITVFRDEGSSLDAALVAIQDCLKFLNSLAIDLNAEFSEWMQNKTFPIAPASSRQVYLCDFPFIFDGSAKAILLRCEQKLQMIGASILSRIIEPPELQGFVLVVHRERLLEDVLRQIFLFGPFDFKKPLRIHFAGEEGQDAGGVRKEFFLLLIRELLDFCADRGLLKLNDESHLVWFNEYNGSAEEVKFLMVFGVLAGLAIYNNTIIKLPFPAALYKKLLGESSDIEDLVELSPTEGNSLKQVLEYKNPDLEQVFSLTFEISKDELGVAKNKQLKPNGKNIPVTLENSQEFVELYVDNVFNKSVETAFTAFKNGFELVFNESFAIKLFDCEELKEIIIGNEDYDWGRLEVDCVYKGEFHKGHQTICFFWEIFHELDLELKKQFLLFLTGSDRVPISGMSGIKVQ</sequence>
<evidence type="ECO:0000256" key="1">
    <source>
        <dbReference type="ARBA" id="ARBA00022679"/>
    </source>
</evidence>
<evidence type="ECO:0000259" key="6">
    <source>
        <dbReference type="PROSITE" id="PS50237"/>
    </source>
</evidence>
<dbReference type="Pfam" id="PF00632">
    <property type="entry name" value="HECT"/>
    <property type="match status" value="1"/>
</dbReference>
<dbReference type="Proteomes" id="UP000198287">
    <property type="component" value="Unassembled WGS sequence"/>
</dbReference>
<gene>
    <name evidence="7" type="ORF">Fcan01_05104</name>
</gene>
<dbReference type="GO" id="GO:0009966">
    <property type="term" value="P:regulation of signal transduction"/>
    <property type="evidence" value="ECO:0007669"/>
    <property type="project" value="UniProtKB-ARBA"/>
</dbReference>
<evidence type="ECO:0000256" key="3">
    <source>
        <dbReference type="ARBA" id="ARBA00022786"/>
    </source>
</evidence>
<dbReference type="PROSITE" id="PS50237">
    <property type="entry name" value="HECT"/>
    <property type="match status" value="1"/>
</dbReference>
<dbReference type="FunFam" id="3.30.2160.10:FF:000004">
    <property type="entry name" value="probable E3 ubiquitin-protein ligase HERC4 isoform X1"/>
    <property type="match status" value="1"/>
</dbReference>
<keyword evidence="3 4" id="KW-0833">Ubl conjugation pathway</keyword>
<dbReference type="Gene3D" id="3.30.2160.10">
    <property type="entry name" value="Hect, E3 ligase catalytic domain"/>
    <property type="match status" value="1"/>
</dbReference>
<evidence type="ECO:0000256" key="5">
    <source>
        <dbReference type="PROSITE-ProRule" id="PRU00235"/>
    </source>
</evidence>
<dbReference type="CDD" id="cd00078">
    <property type="entry name" value="HECTc"/>
    <property type="match status" value="1"/>
</dbReference>
<dbReference type="GO" id="GO:0006511">
    <property type="term" value="P:ubiquitin-dependent protein catabolic process"/>
    <property type="evidence" value="ECO:0007669"/>
    <property type="project" value="TreeGrafter"/>
</dbReference>
<evidence type="ECO:0000256" key="2">
    <source>
        <dbReference type="ARBA" id="ARBA00022737"/>
    </source>
</evidence>
<dbReference type="SUPFAM" id="SSF50985">
    <property type="entry name" value="RCC1/BLIP-II"/>
    <property type="match status" value="1"/>
</dbReference>
<dbReference type="InterPro" id="IPR035983">
    <property type="entry name" value="Hect_E3_ubiquitin_ligase"/>
</dbReference>
<dbReference type="STRING" id="158441.A0A226EQ27"/>
<organism evidence="7 8">
    <name type="scientific">Folsomia candida</name>
    <name type="common">Springtail</name>
    <dbReference type="NCBI Taxonomy" id="158441"/>
    <lineage>
        <taxon>Eukaryota</taxon>
        <taxon>Metazoa</taxon>
        <taxon>Ecdysozoa</taxon>
        <taxon>Arthropoda</taxon>
        <taxon>Hexapoda</taxon>
        <taxon>Collembola</taxon>
        <taxon>Entomobryomorpha</taxon>
        <taxon>Isotomoidea</taxon>
        <taxon>Isotomidae</taxon>
        <taxon>Proisotominae</taxon>
        <taxon>Folsomia</taxon>
    </lineage>
</organism>
<keyword evidence="1" id="KW-0808">Transferase</keyword>
<dbReference type="GO" id="GO:0016567">
    <property type="term" value="P:protein ubiquitination"/>
    <property type="evidence" value="ECO:0007669"/>
    <property type="project" value="TreeGrafter"/>
</dbReference>
<dbReference type="PROSITE" id="PS00626">
    <property type="entry name" value="RCC1_2"/>
    <property type="match status" value="2"/>
</dbReference>
<dbReference type="SMART" id="SM00119">
    <property type="entry name" value="HECTc"/>
    <property type="match status" value="1"/>
</dbReference>
<dbReference type="PANTHER" id="PTHR45622">
    <property type="entry name" value="UBIQUITIN-PROTEIN LIGASE E3A-RELATED"/>
    <property type="match status" value="1"/>
</dbReference>
<feature type="repeat" description="RCC1" evidence="5">
    <location>
        <begin position="149"/>
        <end position="204"/>
    </location>
</feature>
<dbReference type="EMBL" id="LNIX01000002">
    <property type="protein sequence ID" value="OXA59725.1"/>
    <property type="molecule type" value="Genomic_DNA"/>
</dbReference>
<dbReference type="Gene3D" id="3.30.2410.10">
    <property type="entry name" value="Hect, E3 ligase catalytic domain"/>
    <property type="match status" value="1"/>
</dbReference>
<comment type="caution">
    <text evidence="4">Lacks conserved residue(s) required for the propagation of feature annotation.</text>
</comment>
<reference evidence="7 8" key="1">
    <citation type="submission" date="2015-12" db="EMBL/GenBank/DDBJ databases">
        <title>The genome of Folsomia candida.</title>
        <authorList>
            <person name="Faddeeva A."/>
            <person name="Derks M.F."/>
            <person name="Anvar Y."/>
            <person name="Smit S."/>
            <person name="Van Straalen N."/>
            <person name="Roelofs D."/>
        </authorList>
    </citation>
    <scope>NUCLEOTIDE SEQUENCE [LARGE SCALE GENOMIC DNA]</scope>
    <source>
        <strain evidence="7 8">VU population</strain>
        <tissue evidence="7">Whole body</tissue>
    </source>
</reference>